<dbReference type="EMBL" id="NRJF01000116">
    <property type="protein sequence ID" value="RIY34954.1"/>
    <property type="molecule type" value="Genomic_DNA"/>
</dbReference>
<proteinExistence type="predicted"/>
<sequence length="690" mass="79100">MQDKKQLLQALGQYLASDIDLFNLLLPNLFQPQHQDKLVAHLVLELLGEKNISASLLQRQLKLFTQLNQEFLHKKVQEAEPSSPRVLVTNEQVCNDNPLEQYLLEEGDWDVFDFAKDVDLDKLEAEEFADFAPEFTTNVTSNLSLPQEQQAQKFLSQLNPKMQQQLQQQAKHLLYAPLPHHEYPLNLEQSYSGSLWAKASQVALKQVETQVFTLPIFTKYQEQRLQQIFPLVEEQLDALEENATLGELFSHLTYLETSRLQFNYTLALAQGKQTNFDFTKFNFLPEAEIENNAWNHLSDLFALNGVLNKMHCFDISHDRGMFAKGSCVAANSQGVLASDYRHFNIENITPGDDYAAMEQAVRKRYQNQVFIQEMPLGILIDGGAQQLKVANQALIPILQQQRAIEVYLSLVLRGENLISHLAQKNYQLFPGMPSNLIALNAAQRVYDLYLQPCLSSLERGVAYPSCELLIRFYQQMASQEKAPHYQTIAYLVTKQQQQLHQELQTQEETFLHSFSELNDESQSYYPTTFSFLAQLPAHLTVKQLLELVLMSYSFIEFLYPIKTIGVTKQENRRYTAEKFLDGVTGEEIEIPAHSNELYYILKLRDAAHNYANRKRTEQRDRQLESGKDMLAKIPGLGAKSLDRLYTYFGTTGQIVQQLRTTPNPQHLLKELGIPGKAITNLLNALEEFPL</sequence>
<dbReference type="Pfam" id="PF08459">
    <property type="entry name" value="UvrC_RNaseH_dom"/>
    <property type="match status" value="1"/>
</dbReference>
<gene>
    <name evidence="7" type="ORF">CKF59_04430</name>
</gene>
<dbReference type="PROSITE" id="PS50165">
    <property type="entry name" value="UVRC"/>
    <property type="match status" value="1"/>
</dbReference>
<keyword evidence="4" id="KW-0234">DNA repair</keyword>
<dbReference type="GO" id="GO:0009432">
    <property type="term" value="P:SOS response"/>
    <property type="evidence" value="ECO:0007669"/>
    <property type="project" value="UniProtKB-KW"/>
</dbReference>
<feature type="domain" description="UvrC family homology region profile" evidence="6">
    <location>
        <begin position="297"/>
        <end position="394"/>
    </location>
</feature>
<dbReference type="InterPro" id="IPR001162">
    <property type="entry name" value="UvrC_RNase_H_dom"/>
</dbReference>
<protein>
    <recommendedName>
        <fullName evidence="6">UvrC family homology region profile domain-containing protein</fullName>
    </recommendedName>
</protein>
<dbReference type="OrthoDB" id="9804933at2"/>
<dbReference type="PANTHER" id="PTHR30562">
    <property type="entry name" value="UVRC/OXIDOREDUCTASE"/>
    <property type="match status" value="1"/>
</dbReference>
<evidence type="ECO:0000256" key="1">
    <source>
        <dbReference type="ARBA" id="ARBA00022763"/>
    </source>
</evidence>
<dbReference type="GO" id="GO:0009380">
    <property type="term" value="C:excinuclease repair complex"/>
    <property type="evidence" value="ECO:0007669"/>
    <property type="project" value="TreeGrafter"/>
</dbReference>
<evidence type="ECO:0000256" key="5">
    <source>
        <dbReference type="ARBA" id="ARBA00023236"/>
    </source>
</evidence>
<dbReference type="RefSeq" id="WP_119534768.1">
    <property type="nucleotide sequence ID" value="NZ_NRJF01000116.1"/>
</dbReference>
<reference evidence="7 8" key="1">
    <citation type="submission" date="2017-08" db="EMBL/GenBank/DDBJ databases">
        <title>Reclassification of Bisgaard taxon 37 and 44.</title>
        <authorList>
            <person name="Christensen H."/>
        </authorList>
    </citation>
    <scope>NUCLEOTIDE SEQUENCE [LARGE SCALE GENOMIC DNA]</scope>
    <source>
        <strain evidence="7 8">EEAB3T1</strain>
    </source>
</reference>
<keyword evidence="3" id="KW-0267">Excision nuclease</keyword>
<keyword evidence="1" id="KW-0227">DNA damage</keyword>
<name>A0A3A1YFE7_9GAMM</name>
<dbReference type="AlphaFoldDB" id="A0A3A1YFE7"/>
<keyword evidence="8" id="KW-1185">Reference proteome</keyword>
<keyword evidence="5" id="KW-0742">SOS response</keyword>
<dbReference type="GO" id="GO:0006281">
    <property type="term" value="P:DNA repair"/>
    <property type="evidence" value="ECO:0007669"/>
    <property type="project" value="UniProtKB-KW"/>
</dbReference>
<evidence type="ECO:0000256" key="2">
    <source>
        <dbReference type="ARBA" id="ARBA00022769"/>
    </source>
</evidence>
<keyword evidence="2" id="KW-0228">DNA excision</keyword>
<evidence type="ECO:0000256" key="3">
    <source>
        <dbReference type="ARBA" id="ARBA00022881"/>
    </source>
</evidence>
<evidence type="ECO:0000256" key="4">
    <source>
        <dbReference type="ARBA" id="ARBA00023204"/>
    </source>
</evidence>
<dbReference type="Gene3D" id="3.30.420.340">
    <property type="entry name" value="UvrC, RNAse H endonuclease domain"/>
    <property type="match status" value="1"/>
</dbReference>
<comment type="caution">
    <text evidence="7">The sequence shown here is derived from an EMBL/GenBank/DDBJ whole genome shotgun (WGS) entry which is preliminary data.</text>
</comment>
<dbReference type="InterPro" id="IPR050066">
    <property type="entry name" value="UvrABC_protein_C"/>
</dbReference>
<evidence type="ECO:0000313" key="7">
    <source>
        <dbReference type="EMBL" id="RIY34954.1"/>
    </source>
</evidence>
<organism evidence="7 8">
    <name type="scientific">Psittacicella gerlachiana</name>
    <dbReference type="NCBI Taxonomy" id="2028574"/>
    <lineage>
        <taxon>Bacteria</taxon>
        <taxon>Pseudomonadati</taxon>
        <taxon>Pseudomonadota</taxon>
        <taxon>Gammaproteobacteria</taxon>
        <taxon>Pasteurellales</taxon>
        <taxon>Psittacicellaceae</taxon>
        <taxon>Psittacicella</taxon>
    </lineage>
</organism>
<dbReference type="InterPro" id="IPR038476">
    <property type="entry name" value="UvrC_RNase_H_dom_sf"/>
</dbReference>
<evidence type="ECO:0000313" key="8">
    <source>
        <dbReference type="Proteomes" id="UP000265964"/>
    </source>
</evidence>
<evidence type="ECO:0000259" key="6">
    <source>
        <dbReference type="PROSITE" id="PS50165"/>
    </source>
</evidence>
<dbReference type="Proteomes" id="UP000265964">
    <property type="component" value="Unassembled WGS sequence"/>
</dbReference>
<accession>A0A3A1YFE7</accession>
<dbReference type="PANTHER" id="PTHR30562:SF10">
    <property type="entry name" value="EXCINUCLEASE CHO"/>
    <property type="match status" value="1"/>
</dbReference>
<dbReference type="GO" id="GO:0009381">
    <property type="term" value="F:excinuclease ABC activity"/>
    <property type="evidence" value="ECO:0007669"/>
    <property type="project" value="InterPro"/>
</dbReference>